<gene>
    <name evidence="2" type="ORF">BCR38DRAFT_411896</name>
</gene>
<proteinExistence type="predicted"/>
<dbReference type="EMBL" id="MCFJ01000011">
    <property type="protein sequence ID" value="ORY60779.1"/>
    <property type="molecule type" value="Genomic_DNA"/>
</dbReference>
<name>A0A1Y2DNM8_9PEZI</name>
<protein>
    <submittedName>
        <fullName evidence="2">Uncharacterized protein</fullName>
    </submittedName>
</protein>
<evidence type="ECO:0000256" key="1">
    <source>
        <dbReference type="SAM" id="MobiDB-lite"/>
    </source>
</evidence>
<dbReference type="OrthoDB" id="4770066at2759"/>
<dbReference type="InParanoid" id="A0A1Y2DNM8"/>
<keyword evidence="3" id="KW-1185">Reference proteome</keyword>
<feature type="region of interest" description="Disordered" evidence="1">
    <location>
        <begin position="228"/>
        <end position="300"/>
    </location>
</feature>
<feature type="compositionally biased region" description="Basic and acidic residues" evidence="1">
    <location>
        <begin position="253"/>
        <end position="279"/>
    </location>
</feature>
<organism evidence="2 3">
    <name type="scientific">Pseudomassariella vexata</name>
    <dbReference type="NCBI Taxonomy" id="1141098"/>
    <lineage>
        <taxon>Eukaryota</taxon>
        <taxon>Fungi</taxon>
        <taxon>Dikarya</taxon>
        <taxon>Ascomycota</taxon>
        <taxon>Pezizomycotina</taxon>
        <taxon>Sordariomycetes</taxon>
        <taxon>Xylariomycetidae</taxon>
        <taxon>Amphisphaeriales</taxon>
        <taxon>Pseudomassariaceae</taxon>
        <taxon>Pseudomassariella</taxon>
    </lineage>
</organism>
<accession>A0A1Y2DNM8</accession>
<dbReference type="AlphaFoldDB" id="A0A1Y2DNM8"/>
<reference evidence="2 3" key="1">
    <citation type="submission" date="2016-07" db="EMBL/GenBank/DDBJ databases">
        <title>Pervasive Adenine N6-methylation of Active Genes in Fungi.</title>
        <authorList>
            <consortium name="DOE Joint Genome Institute"/>
            <person name="Mondo S.J."/>
            <person name="Dannebaum R.O."/>
            <person name="Kuo R.C."/>
            <person name="Labutti K."/>
            <person name="Haridas S."/>
            <person name="Kuo A."/>
            <person name="Salamov A."/>
            <person name="Ahrendt S.R."/>
            <person name="Lipzen A."/>
            <person name="Sullivan W."/>
            <person name="Andreopoulos W.B."/>
            <person name="Clum A."/>
            <person name="Lindquist E."/>
            <person name="Daum C."/>
            <person name="Ramamoorthy G.K."/>
            <person name="Gryganskyi A."/>
            <person name="Culley D."/>
            <person name="Magnuson J.K."/>
            <person name="James T.Y."/>
            <person name="O'Malley M.A."/>
            <person name="Stajich J.E."/>
            <person name="Spatafora J.W."/>
            <person name="Visel A."/>
            <person name="Grigoriev I.V."/>
        </authorList>
    </citation>
    <scope>NUCLEOTIDE SEQUENCE [LARGE SCALE GENOMIC DNA]</scope>
    <source>
        <strain evidence="2 3">CBS 129021</strain>
    </source>
</reference>
<comment type="caution">
    <text evidence="2">The sequence shown here is derived from an EMBL/GenBank/DDBJ whole genome shotgun (WGS) entry which is preliminary data.</text>
</comment>
<evidence type="ECO:0000313" key="3">
    <source>
        <dbReference type="Proteomes" id="UP000193689"/>
    </source>
</evidence>
<evidence type="ECO:0000313" key="2">
    <source>
        <dbReference type="EMBL" id="ORY60779.1"/>
    </source>
</evidence>
<dbReference type="GeneID" id="63774833"/>
<sequence>MNSSVAPIRSARRKKKDNRVPPLTHYLYQGFLSGFLFTTSPEKDKNTGKYKIRNLLVHDQSRHIARILHSVFPDGRKNDVAIRFSEVYGIAAVNVHLCKEMEPVKFWARIKNLSVWSSKIRDEAFWKFTYKLFQARAMFKELHPGWENSPGRHLVWAIDHFEEIFMEEYNVGGDEDEAARVEALRVRGQYFPVELTSAEGKGDGTDKVIIGDSPFVLASDSRLQKAMSPGLINSGGDVNSEYKGENATGNKNEGQKPNESKDDQEGADGKHGQHVKDCDGDVEMGGISPPVSMTLAFRLR</sequence>
<dbReference type="RefSeq" id="XP_040713006.1">
    <property type="nucleotide sequence ID" value="XM_040858621.1"/>
</dbReference>
<dbReference type="Proteomes" id="UP000193689">
    <property type="component" value="Unassembled WGS sequence"/>
</dbReference>